<accession>A0A2N8KFJ1</accession>
<dbReference type="GO" id="GO:0006364">
    <property type="term" value="P:rRNA processing"/>
    <property type="evidence" value="ECO:0007669"/>
    <property type="project" value="UniProtKB-KW"/>
</dbReference>
<evidence type="ECO:0000256" key="3">
    <source>
        <dbReference type="ARBA" id="ARBA00022603"/>
    </source>
</evidence>
<sequence>MSGALHLIPVGLGEAPPERWLPAEVRALAGRLDTYIAENAKTARAFLKLIGTVRPLQEITVHTLNDRVDAAQIKAWLAPIAGGAEIGLVSEAGCPAVADPGAKVVEAAHRQGLTVRPWVGPSSILLALMASGLDGQRFAFHGYAPVDPAERARQLRAWEQHSARHNQTQLLIETPYRNAAMFATLLASLKGDTRLCVARSVTTADEWIQTRSVADWKQQPAPQLDKLPTLFLYLAR</sequence>
<dbReference type="PIRSF" id="PIRSF005917">
    <property type="entry name" value="MTase_YraL"/>
    <property type="match status" value="1"/>
</dbReference>
<dbReference type="InterPro" id="IPR000878">
    <property type="entry name" value="4pyrrol_Mease"/>
</dbReference>
<dbReference type="GO" id="GO:0032259">
    <property type="term" value="P:methylation"/>
    <property type="evidence" value="ECO:0007669"/>
    <property type="project" value="UniProtKB-KW"/>
</dbReference>
<gene>
    <name evidence="7" type="ORF">C1I89_20570</name>
</gene>
<protein>
    <submittedName>
        <fullName evidence="7">SAM-dependent methyltransferase</fullName>
    </submittedName>
</protein>
<dbReference type="AlphaFoldDB" id="A0A2N8KFJ1"/>
<dbReference type="Gene3D" id="3.40.1010.10">
    <property type="entry name" value="Cobalt-precorrin-4 Transmethylase, Domain 1"/>
    <property type="match status" value="1"/>
</dbReference>
<keyword evidence="8" id="KW-1185">Reference proteome</keyword>
<dbReference type="Pfam" id="PF00590">
    <property type="entry name" value="TP_methylase"/>
    <property type="match status" value="1"/>
</dbReference>
<keyword evidence="3 7" id="KW-0489">Methyltransferase</keyword>
<dbReference type="InterPro" id="IPR008189">
    <property type="entry name" value="rRNA_ssu_MeTfrase_I"/>
</dbReference>
<dbReference type="InterPro" id="IPR035996">
    <property type="entry name" value="4pyrrol_Methylase_sf"/>
</dbReference>
<evidence type="ECO:0000313" key="7">
    <source>
        <dbReference type="EMBL" id="PND32213.1"/>
    </source>
</evidence>
<keyword evidence="1" id="KW-0963">Cytoplasm</keyword>
<dbReference type="EMBL" id="POQS01000005">
    <property type="protein sequence ID" value="PND32213.1"/>
    <property type="molecule type" value="Genomic_DNA"/>
</dbReference>
<reference evidence="7 8" key="1">
    <citation type="submission" date="2018-01" db="EMBL/GenBank/DDBJ databases">
        <title>The draft genome of an aniline degradation strain ANB-1.</title>
        <authorList>
            <person name="Zhang L."/>
            <person name="Jiang J."/>
        </authorList>
    </citation>
    <scope>NUCLEOTIDE SEQUENCE [LARGE SCALE GENOMIC DNA]</scope>
    <source>
        <strain evidence="7 8">ANB-1</strain>
    </source>
</reference>
<dbReference type="CDD" id="cd11649">
    <property type="entry name" value="RsmI_like"/>
    <property type="match status" value="1"/>
</dbReference>
<dbReference type="InterPro" id="IPR014777">
    <property type="entry name" value="4pyrrole_Mease_sub1"/>
</dbReference>
<name>A0A2N8KFJ1_9BURK</name>
<evidence type="ECO:0000259" key="6">
    <source>
        <dbReference type="Pfam" id="PF00590"/>
    </source>
</evidence>
<dbReference type="PANTHER" id="PTHR46111:SF2">
    <property type="entry name" value="SAM-DEPENDENT METHYLTRANSFERASE"/>
    <property type="match status" value="1"/>
</dbReference>
<organism evidence="7 8">
    <name type="scientific">Achromobacter pulmonis</name>
    <dbReference type="NCBI Taxonomy" id="1389932"/>
    <lineage>
        <taxon>Bacteria</taxon>
        <taxon>Pseudomonadati</taxon>
        <taxon>Pseudomonadota</taxon>
        <taxon>Betaproteobacteria</taxon>
        <taxon>Burkholderiales</taxon>
        <taxon>Alcaligenaceae</taxon>
        <taxon>Achromobacter</taxon>
    </lineage>
</organism>
<proteinExistence type="predicted"/>
<dbReference type="Gene3D" id="3.30.950.10">
    <property type="entry name" value="Methyltransferase, Cobalt-precorrin-4 Transmethylase, Domain 2"/>
    <property type="match status" value="1"/>
</dbReference>
<evidence type="ECO:0000256" key="2">
    <source>
        <dbReference type="ARBA" id="ARBA00022552"/>
    </source>
</evidence>
<dbReference type="InterPro" id="IPR014776">
    <property type="entry name" value="4pyrrole_Mease_sub2"/>
</dbReference>
<dbReference type="PANTHER" id="PTHR46111">
    <property type="entry name" value="RIBOSOMAL RNA SMALL SUBUNIT METHYLTRANSFERASE I"/>
    <property type="match status" value="1"/>
</dbReference>
<keyword evidence="4 7" id="KW-0808">Transferase</keyword>
<dbReference type="GO" id="GO:0008168">
    <property type="term" value="F:methyltransferase activity"/>
    <property type="evidence" value="ECO:0007669"/>
    <property type="project" value="UniProtKB-KW"/>
</dbReference>
<keyword evidence="5" id="KW-0949">S-adenosyl-L-methionine</keyword>
<comment type="caution">
    <text evidence="7">The sequence shown here is derived from an EMBL/GenBank/DDBJ whole genome shotgun (WGS) entry which is preliminary data.</text>
</comment>
<evidence type="ECO:0000256" key="1">
    <source>
        <dbReference type="ARBA" id="ARBA00022490"/>
    </source>
</evidence>
<evidence type="ECO:0000256" key="5">
    <source>
        <dbReference type="ARBA" id="ARBA00022691"/>
    </source>
</evidence>
<evidence type="ECO:0000313" key="8">
    <source>
        <dbReference type="Proteomes" id="UP000235994"/>
    </source>
</evidence>
<dbReference type="RefSeq" id="WP_102774414.1">
    <property type="nucleotide sequence ID" value="NZ_POQS01000005.1"/>
</dbReference>
<keyword evidence="2" id="KW-0698">rRNA processing</keyword>
<dbReference type="Proteomes" id="UP000235994">
    <property type="component" value="Unassembled WGS sequence"/>
</dbReference>
<evidence type="ECO:0000256" key="4">
    <source>
        <dbReference type="ARBA" id="ARBA00022679"/>
    </source>
</evidence>
<feature type="domain" description="Tetrapyrrole methylase" evidence="6">
    <location>
        <begin position="7"/>
        <end position="209"/>
    </location>
</feature>
<dbReference type="SUPFAM" id="SSF53790">
    <property type="entry name" value="Tetrapyrrole methylase"/>
    <property type="match status" value="1"/>
</dbReference>